<accession>A0A3N4HP30</accession>
<dbReference type="EMBL" id="ML119796">
    <property type="protein sequence ID" value="RPA74248.1"/>
    <property type="molecule type" value="Genomic_DNA"/>
</dbReference>
<feature type="region of interest" description="Disordered" evidence="1">
    <location>
        <begin position="179"/>
        <end position="222"/>
    </location>
</feature>
<evidence type="ECO:0000256" key="1">
    <source>
        <dbReference type="SAM" id="MobiDB-lite"/>
    </source>
</evidence>
<evidence type="ECO:0000313" key="3">
    <source>
        <dbReference type="Proteomes" id="UP000275078"/>
    </source>
</evidence>
<dbReference type="AlphaFoldDB" id="A0A3N4HP30"/>
<organism evidence="2 3">
    <name type="scientific">Ascobolus immersus RN42</name>
    <dbReference type="NCBI Taxonomy" id="1160509"/>
    <lineage>
        <taxon>Eukaryota</taxon>
        <taxon>Fungi</taxon>
        <taxon>Dikarya</taxon>
        <taxon>Ascomycota</taxon>
        <taxon>Pezizomycotina</taxon>
        <taxon>Pezizomycetes</taxon>
        <taxon>Pezizales</taxon>
        <taxon>Ascobolaceae</taxon>
        <taxon>Ascobolus</taxon>
    </lineage>
</organism>
<proteinExistence type="predicted"/>
<keyword evidence="3" id="KW-1185">Reference proteome</keyword>
<evidence type="ECO:0000313" key="2">
    <source>
        <dbReference type="EMBL" id="RPA74248.1"/>
    </source>
</evidence>
<protein>
    <submittedName>
        <fullName evidence="2">Uncharacterized protein</fullName>
    </submittedName>
</protein>
<gene>
    <name evidence="2" type="ORF">BJ508DRAFT_418728</name>
</gene>
<reference evidence="2 3" key="1">
    <citation type="journal article" date="2018" name="Nat. Ecol. Evol.">
        <title>Pezizomycetes genomes reveal the molecular basis of ectomycorrhizal truffle lifestyle.</title>
        <authorList>
            <person name="Murat C."/>
            <person name="Payen T."/>
            <person name="Noel B."/>
            <person name="Kuo A."/>
            <person name="Morin E."/>
            <person name="Chen J."/>
            <person name="Kohler A."/>
            <person name="Krizsan K."/>
            <person name="Balestrini R."/>
            <person name="Da Silva C."/>
            <person name="Montanini B."/>
            <person name="Hainaut M."/>
            <person name="Levati E."/>
            <person name="Barry K.W."/>
            <person name="Belfiori B."/>
            <person name="Cichocki N."/>
            <person name="Clum A."/>
            <person name="Dockter R.B."/>
            <person name="Fauchery L."/>
            <person name="Guy J."/>
            <person name="Iotti M."/>
            <person name="Le Tacon F."/>
            <person name="Lindquist E.A."/>
            <person name="Lipzen A."/>
            <person name="Malagnac F."/>
            <person name="Mello A."/>
            <person name="Molinier V."/>
            <person name="Miyauchi S."/>
            <person name="Poulain J."/>
            <person name="Riccioni C."/>
            <person name="Rubini A."/>
            <person name="Sitrit Y."/>
            <person name="Splivallo R."/>
            <person name="Traeger S."/>
            <person name="Wang M."/>
            <person name="Zifcakova L."/>
            <person name="Wipf D."/>
            <person name="Zambonelli A."/>
            <person name="Paolocci F."/>
            <person name="Nowrousian M."/>
            <person name="Ottonello S."/>
            <person name="Baldrian P."/>
            <person name="Spatafora J.W."/>
            <person name="Henrissat B."/>
            <person name="Nagy L.G."/>
            <person name="Aury J.M."/>
            <person name="Wincker P."/>
            <person name="Grigoriev I.V."/>
            <person name="Bonfante P."/>
            <person name="Martin F.M."/>
        </authorList>
    </citation>
    <scope>NUCLEOTIDE SEQUENCE [LARGE SCALE GENOMIC DNA]</scope>
    <source>
        <strain evidence="2 3">RN42</strain>
    </source>
</reference>
<dbReference type="Proteomes" id="UP000275078">
    <property type="component" value="Unassembled WGS sequence"/>
</dbReference>
<feature type="compositionally biased region" description="Basic and acidic residues" evidence="1">
    <location>
        <begin position="179"/>
        <end position="190"/>
    </location>
</feature>
<name>A0A3N4HP30_ASCIM</name>
<sequence>MCDRHDRPMHFDNYTSQGRHRDKRFNLCTKDATSRVKKEEEAAIKALVARVLNGKRDSKLLVGKEKGGLDPDWKYPLPSEVQLEYTQLIKDAIKGQLQVLVEARIKRLRLTHGRTSMEDEIVRLVKSDIEITKINKGKDSREKEFQILHAKMDTEMRPKYKIFAEEVYEKMKLAEEKLAEQQEKEKRARSESASSAEGQRPKKLSQINKPGEASVEAKGTKE</sequence>